<dbReference type="Gene3D" id="2.60.40.2440">
    <property type="entry name" value="Carbohydrate binding type-21 domain"/>
    <property type="match status" value="1"/>
</dbReference>
<proteinExistence type="predicted"/>
<dbReference type="RefSeq" id="XP_030623066.1">
    <property type="nucleotide sequence ID" value="XM_030767206.1"/>
</dbReference>
<reference evidence="7 8" key="1">
    <citation type="submission" date="2025-04" db="UniProtKB">
        <authorList>
            <consortium name="RefSeq"/>
        </authorList>
    </citation>
    <scope>IDENTIFICATION</scope>
</reference>
<dbReference type="InterPro" id="IPR017434">
    <property type="entry name" value="Pase-1_reg-su_3B/C/D_met"/>
</dbReference>
<dbReference type="PIRSF" id="PIRSF038207">
    <property type="entry name" value="PP1_GT_animal"/>
    <property type="match status" value="1"/>
</dbReference>
<evidence type="ECO:0000259" key="5">
    <source>
        <dbReference type="PROSITE" id="PS51159"/>
    </source>
</evidence>
<evidence type="ECO:0000313" key="11">
    <source>
        <dbReference type="RefSeq" id="XP_030623066.1"/>
    </source>
</evidence>
<evidence type="ECO:0000256" key="1">
    <source>
        <dbReference type="ARBA" id="ARBA00022600"/>
    </source>
</evidence>
<keyword evidence="6" id="KW-1185">Reference proteome</keyword>
<dbReference type="GO" id="GO:0005977">
    <property type="term" value="P:glycogen metabolic process"/>
    <property type="evidence" value="ECO:0007669"/>
    <property type="project" value="UniProtKB-KW"/>
</dbReference>
<dbReference type="PROSITE" id="PS51159">
    <property type="entry name" value="CBM21"/>
    <property type="match status" value="1"/>
</dbReference>
<dbReference type="GO" id="GO:0000164">
    <property type="term" value="C:protein phosphatase type 1 complex"/>
    <property type="evidence" value="ECO:0007669"/>
    <property type="project" value="TreeGrafter"/>
</dbReference>
<dbReference type="InterPro" id="IPR050782">
    <property type="entry name" value="PP1_regulatory_subunit_3"/>
</dbReference>
<dbReference type="RefSeq" id="XP_030623064.1">
    <property type="nucleotide sequence ID" value="XM_030767204.1"/>
</dbReference>
<evidence type="ECO:0000313" key="7">
    <source>
        <dbReference type="RefSeq" id="XP_030623061.1"/>
    </source>
</evidence>
<evidence type="ECO:0000256" key="2">
    <source>
        <dbReference type="ARBA" id="ARBA00023277"/>
    </source>
</evidence>
<organism evidence="6 9">
    <name type="scientific">Chanos chanos</name>
    <name type="common">Milkfish</name>
    <name type="synonym">Mugil chanos</name>
    <dbReference type="NCBI Taxonomy" id="29144"/>
    <lineage>
        <taxon>Eukaryota</taxon>
        <taxon>Metazoa</taxon>
        <taxon>Chordata</taxon>
        <taxon>Craniata</taxon>
        <taxon>Vertebrata</taxon>
        <taxon>Euteleostomi</taxon>
        <taxon>Actinopterygii</taxon>
        <taxon>Neopterygii</taxon>
        <taxon>Teleostei</taxon>
        <taxon>Ostariophysi</taxon>
        <taxon>Gonorynchiformes</taxon>
        <taxon>Chanidae</taxon>
        <taxon>Chanos</taxon>
    </lineage>
</organism>
<evidence type="ECO:0000256" key="3">
    <source>
        <dbReference type="ARBA" id="ARBA00025949"/>
    </source>
</evidence>
<evidence type="ECO:0000313" key="10">
    <source>
        <dbReference type="RefSeq" id="XP_030623065.1"/>
    </source>
</evidence>
<name>A0A6J2USP3_CHACN</name>
<comment type="subunit">
    <text evidence="3">Interacts with glycogen, PPP1CC catalytic subunit of PP1 and PYGL. Associates with glycogen particles. Forms complexes with debranching enzyme, glycogen phosphorylase, glycogen synthase and phosphorylase kinase which is necessary for its regulation of PP1 activity.</text>
</comment>
<evidence type="ECO:0000313" key="6">
    <source>
        <dbReference type="Proteomes" id="UP000504632"/>
    </source>
</evidence>
<evidence type="ECO:0000256" key="4">
    <source>
        <dbReference type="PIRNR" id="PIRNR038207"/>
    </source>
</evidence>
<keyword evidence="2 4" id="KW-0119">Carbohydrate metabolism</keyword>
<dbReference type="GO" id="GO:2001069">
    <property type="term" value="F:glycogen binding"/>
    <property type="evidence" value="ECO:0007669"/>
    <property type="project" value="TreeGrafter"/>
</dbReference>
<dbReference type="OrthoDB" id="8942186at2759"/>
<feature type="domain" description="CBM21" evidence="5">
    <location>
        <begin position="122"/>
        <end position="230"/>
    </location>
</feature>
<protein>
    <recommendedName>
        <fullName evidence="4">Protein phosphatase 1 regulatory subunit</fullName>
    </recommendedName>
</protein>
<evidence type="ECO:0000313" key="9">
    <source>
        <dbReference type="RefSeq" id="XP_030623064.1"/>
    </source>
</evidence>
<dbReference type="InterPro" id="IPR005036">
    <property type="entry name" value="CBM21_dom"/>
</dbReference>
<dbReference type="PANTHER" id="PTHR12307:SF13">
    <property type="entry name" value="PROTEIN PHOSPHATASE 1 REGULATORY SUBUNIT 3B"/>
    <property type="match status" value="1"/>
</dbReference>
<dbReference type="InterPro" id="IPR038175">
    <property type="entry name" value="CBM21_dom_sf"/>
</dbReference>
<dbReference type="GeneID" id="115806481"/>
<dbReference type="CTD" id="79660"/>
<dbReference type="AlphaFoldDB" id="A0A6J2USP3"/>
<dbReference type="Pfam" id="PF03370">
    <property type="entry name" value="CBM_21"/>
    <property type="match status" value="1"/>
</dbReference>
<gene>
    <name evidence="7 8 9 10 11" type="primary">ppp1r3b</name>
</gene>
<evidence type="ECO:0000313" key="8">
    <source>
        <dbReference type="RefSeq" id="XP_030623063.1"/>
    </source>
</evidence>
<sequence length="287" mass="32878">MPLELAMPLFLPNEDFRNRKTPKFKGPLRPCLLKQLLPEELPEVNEVSAPASANGKAKKQVTFADHKGLALTMVKMYSEFDDLIDIPLNIQELFKSSLTLLEEESKLTLNFAQPSADYLLFRQRLESDKVCLEHCMLKDKAMTGTVKVKNLSFEKSVKVRVTFDTWKSYTDVECQYVKDTYMGSDRDTFSFEVNLPEQVPPHERIEFAVCYEANGVTHWDSNQGQNYRIIHSALKTCLQSDHSVGSQRNSSGDWGIHLDRYGSPRCSHGIFPEWPSYTAYEDIGPYY</sequence>
<dbReference type="Proteomes" id="UP000504632">
    <property type="component" value="Chromosome 3"/>
</dbReference>
<dbReference type="RefSeq" id="XP_030623061.1">
    <property type="nucleotide sequence ID" value="XM_030767201.1"/>
</dbReference>
<dbReference type="PANTHER" id="PTHR12307">
    <property type="entry name" value="PROTEIN PHOSPHATASE 1 REGULATORY SUBUNIT"/>
    <property type="match status" value="1"/>
</dbReference>
<accession>A0A6J2USP3</accession>
<dbReference type="GO" id="GO:0008157">
    <property type="term" value="F:protein phosphatase 1 binding"/>
    <property type="evidence" value="ECO:0007669"/>
    <property type="project" value="TreeGrafter"/>
</dbReference>
<keyword evidence="1 4" id="KW-0321">Glycogen metabolism</keyword>
<dbReference type="GO" id="GO:0005979">
    <property type="term" value="P:regulation of glycogen biosynthetic process"/>
    <property type="evidence" value="ECO:0007669"/>
    <property type="project" value="TreeGrafter"/>
</dbReference>
<dbReference type="RefSeq" id="XP_030623063.1">
    <property type="nucleotide sequence ID" value="XM_030767203.1"/>
</dbReference>
<dbReference type="FunFam" id="2.60.40.2440:FF:000001">
    <property type="entry name" value="Protein phosphatase 1 regulatory subunit 3C"/>
    <property type="match status" value="1"/>
</dbReference>
<dbReference type="RefSeq" id="XP_030623065.1">
    <property type="nucleotide sequence ID" value="XM_030767205.1"/>
</dbReference>